<dbReference type="Proteomes" id="UP001500893">
    <property type="component" value="Unassembled WGS sequence"/>
</dbReference>
<dbReference type="EMBL" id="BAAAVM010000121">
    <property type="protein sequence ID" value="GAA2775891.1"/>
    <property type="molecule type" value="Genomic_DNA"/>
</dbReference>
<organism evidence="1 2">
    <name type="scientific">Streptomyces rameus</name>
    <dbReference type="NCBI Taxonomy" id="68261"/>
    <lineage>
        <taxon>Bacteria</taxon>
        <taxon>Bacillati</taxon>
        <taxon>Actinomycetota</taxon>
        <taxon>Actinomycetes</taxon>
        <taxon>Kitasatosporales</taxon>
        <taxon>Streptomycetaceae</taxon>
        <taxon>Streptomyces</taxon>
    </lineage>
</organism>
<name>A0ABN3V309_9ACTN</name>
<protein>
    <submittedName>
        <fullName evidence="1">Uncharacterized protein</fullName>
    </submittedName>
</protein>
<evidence type="ECO:0000313" key="1">
    <source>
        <dbReference type="EMBL" id="GAA2775891.1"/>
    </source>
</evidence>
<dbReference type="RefSeq" id="WP_345058425.1">
    <property type="nucleotide sequence ID" value="NZ_BAAAVM010000121.1"/>
</dbReference>
<sequence length="61" mass="6914">MTIQYPPARSRGGFMIQQIADRFEVYNPCGEFFGAYPVRAAAEKRVALLARHAERTARNGR</sequence>
<comment type="caution">
    <text evidence="1">The sequence shown here is derived from an EMBL/GenBank/DDBJ whole genome shotgun (WGS) entry which is preliminary data.</text>
</comment>
<proteinExistence type="predicted"/>
<accession>A0ABN3V309</accession>
<gene>
    <name evidence="1" type="ORF">GCM10010521_63100</name>
</gene>
<keyword evidence="2" id="KW-1185">Reference proteome</keyword>
<reference evidence="1 2" key="1">
    <citation type="journal article" date="2019" name="Int. J. Syst. Evol. Microbiol.">
        <title>The Global Catalogue of Microorganisms (GCM) 10K type strain sequencing project: providing services to taxonomists for standard genome sequencing and annotation.</title>
        <authorList>
            <consortium name="The Broad Institute Genomics Platform"/>
            <consortium name="The Broad Institute Genome Sequencing Center for Infectious Disease"/>
            <person name="Wu L."/>
            <person name="Ma J."/>
        </authorList>
    </citation>
    <scope>NUCLEOTIDE SEQUENCE [LARGE SCALE GENOMIC DNA]</scope>
    <source>
        <strain evidence="1 2">JCM 11574</strain>
    </source>
</reference>
<evidence type="ECO:0000313" key="2">
    <source>
        <dbReference type="Proteomes" id="UP001500893"/>
    </source>
</evidence>